<dbReference type="InterPro" id="IPR025422">
    <property type="entry name" value="TGA_domain"/>
</dbReference>
<keyword evidence="3" id="KW-1185">Reference proteome</keyword>
<dbReference type="GO" id="GO:0043565">
    <property type="term" value="F:sequence-specific DNA binding"/>
    <property type="evidence" value="ECO:0007669"/>
    <property type="project" value="InterPro"/>
</dbReference>
<dbReference type="PROSITE" id="PS51806">
    <property type="entry name" value="DOG1"/>
    <property type="match status" value="1"/>
</dbReference>
<name>A0A6A6NCR6_HEVBR</name>
<sequence>MGGCLAVGFPRRLVFGDESNSFLADPAEVEQVSFDTCPVHVEVFHWAARPLAIALGVSTAMKLTISVGRRVSTKLRKGRRSGDGHYQDGSGGGNAAWFPPPFASTLFKEGAPIAIVRTICEKNGYEQENVETEDVDNETDGMAHKVEAFFGKVWSVETRTKLEHKAAETTQGKGEFEQLIDEQLNRFHPNYNRAMIPTRLKDVAQFLMPKWAPPNELAALAWLGEWRPSAILDLLQGLVHFPSSSLKDSNDMERLLSQVISEIRVEEVIIDEEMAEIQATCIFHLPFASFNKYPSRTTRLACIQAEFKKIEKVITKAQQLRSTFFPFRTKLNDYLNAALMTFKYLF</sequence>
<protein>
    <recommendedName>
        <fullName evidence="1">DOG1 domain-containing protein</fullName>
    </recommendedName>
</protein>
<evidence type="ECO:0000313" key="2">
    <source>
        <dbReference type="EMBL" id="KAF2323224.1"/>
    </source>
</evidence>
<accession>A0A6A6NCR6</accession>
<organism evidence="2 3">
    <name type="scientific">Hevea brasiliensis</name>
    <name type="common">Para rubber tree</name>
    <name type="synonym">Siphonia brasiliensis</name>
    <dbReference type="NCBI Taxonomy" id="3981"/>
    <lineage>
        <taxon>Eukaryota</taxon>
        <taxon>Viridiplantae</taxon>
        <taxon>Streptophyta</taxon>
        <taxon>Embryophyta</taxon>
        <taxon>Tracheophyta</taxon>
        <taxon>Spermatophyta</taxon>
        <taxon>Magnoliopsida</taxon>
        <taxon>eudicotyledons</taxon>
        <taxon>Gunneridae</taxon>
        <taxon>Pentapetalae</taxon>
        <taxon>rosids</taxon>
        <taxon>fabids</taxon>
        <taxon>Malpighiales</taxon>
        <taxon>Euphorbiaceae</taxon>
        <taxon>Crotonoideae</taxon>
        <taxon>Micrandreae</taxon>
        <taxon>Hevea</taxon>
    </lineage>
</organism>
<reference evidence="2 3" key="1">
    <citation type="journal article" date="2020" name="Mol. Plant">
        <title>The Chromosome-Based Rubber Tree Genome Provides New Insights into Spurge Genome Evolution and Rubber Biosynthesis.</title>
        <authorList>
            <person name="Liu J."/>
            <person name="Shi C."/>
            <person name="Shi C.C."/>
            <person name="Li W."/>
            <person name="Zhang Q.J."/>
            <person name="Zhang Y."/>
            <person name="Li K."/>
            <person name="Lu H.F."/>
            <person name="Shi C."/>
            <person name="Zhu S.T."/>
            <person name="Xiao Z.Y."/>
            <person name="Nan H."/>
            <person name="Yue Y."/>
            <person name="Zhu X.G."/>
            <person name="Wu Y."/>
            <person name="Hong X.N."/>
            <person name="Fan G.Y."/>
            <person name="Tong Y."/>
            <person name="Zhang D."/>
            <person name="Mao C.L."/>
            <person name="Liu Y.L."/>
            <person name="Hao S.J."/>
            <person name="Liu W.Q."/>
            <person name="Lv M.Q."/>
            <person name="Zhang H.B."/>
            <person name="Liu Y."/>
            <person name="Hu-Tang G.R."/>
            <person name="Wang J.P."/>
            <person name="Wang J.H."/>
            <person name="Sun Y.H."/>
            <person name="Ni S.B."/>
            <person name="Chen W.B."/>
            <person name="Zhang X.C."/>
            <person name="Jiao Y.N."/>
            <person name="Eichler E.E."/>
            <person name="Li G.H."/>
            <person name="Liu X."/>
            <person name="Gao L.Z."/>
        </authorList>
    </citation>
    <scope>NUCLEOTIDE SEQUENCE [LARGE SCALE GENOMIC DNA]</scope>
    <source>
        <strain evidence="3">cv. GT1</strain>
        <tissue evidence="2">Leaf</tissue>
    </source>
</reference>
<gene>
    <name evidence="2" type="ORF">GH714_034231</name>
</gene>
<dbReference type="InterPro" id="IPR053293">
    <property type="entry name" value="OCM_Kinase"/>
</dbReference>
<dbReference type="EMBL" id="JAAGAX010000002">
    <property type="protein sequence ID" value="KAF2323224.1"/>
    <property type="molecule type" value="Genomic_DNA"/>
</dbReference>
<dbReference type="AlphaFoldDB" id="A0A6A6NCR6"/>
<evidence type="ECO:0000313" key="3">
    <source>
        <dbReference type="Proteomes" id="UP000467840"/>
    </source>
</evidence>
<dbReference type="PANTHER" id="PTHR47209:SF10">
    <property type="entry name" value="E3 UBIQUITIN-PROTEIN LIGASE KEG-LIKE"/>
    <property type="match status" value="1"/>
</dbReference>
<feature type="domain" description="DOG1" evidence="1">
    <location>
        <begin position="143"/>
        <end position="346"/>
    </location>
</feature>
<proteinExistence type="predicted"/>
<comment type="caution">
    <text evidence="2">The sequence shown here is derived from an EMBL/GenBank/DDBJ whole genome shotgun (WGS) entry which is preliminary data.</text>
</comment>
<dbReference type="GO" id="GO:0006351">
    <property type="term" value="P:DNA-templated transcription"/>
    <property type="evidence" value="ECO:0007669"/>
    <property type="project" value="InterPro"/>
</dbReference>
<dbReference type="Pfam" id="PF14144">
    <property type="entry name" value="DOG1"/>
    <property type="match status" value="1"/>
</dbReference>
<evidence type="ECO:0000259" key="1">
    <source>
        <dbReference type="PROSITE" id="PS51806"/>
    </source>
</evidence>
<dbReference type="PANTHER" id="PTHR47209">
    <property type="entry name" value="OS06G0639500 PROTEIN"/>
    <property type="match status" value="1"/>
</dbReference>
<dbReference type="Proteomes" id="UP000467840">
    <property type="component" value="Chromosome 11"/>
</dbReference>